<dbReference type="RefSeq" id="WP_137479420.1">
    <property type="nucleotide sequence ID" value="NZ_SZZP01000010.1"/>
</dbReference>
<dbReference type="EMBL" id="SZZP01000010">
    <property type="protein sequence ID" value="TKV80132.1"/>
    <property type="molecule type" value="Genomic_DNA"/>
</dbReference>
<sequence length="305" mass="34013">MKFLPNSADIPHDLIRSVGDGEVVFLCGAGVSFNSGLPTFKKLTDDVYATMGESRAHEAAEVIAYEKEEYDRVLRSLEKRTLLHGTESRVRVAVAQLLKTTGGADLGNHKSLLQLSRDRAGRVRLLTTNFDTLFERAALEDAIVYESHTGKSIPRPGGADDFGILHLHGRLEDRDLGLKRSDLILTSADFGDAYLRDGWASRYIEDRMRLNTLILVGYRAEDAALRLLLETLDADRDRFRDLKDIYAIEKSATGSASLWKAKGIKPLEFSDYADIYATLSEWARYAKDPAAYSRRGLEEILNPSG</sequence>
<dbReference type="Pfam" id="PF13289">
    <property type="entry name" value="SIR2_2"/>
    <property type="match status" value="1"/>
</dbReference>
<dbReference type="Gene3D" id="3.40.50.1220">
    <property type="entry name" value="TPP-binding domain"/>
    <property type="match status" value="1"/>
</dbReference>
<comment type="caution">
    <text evidence="1">The sequence shown here is derived from an EMBL/GenBank/DDBJ whole genome shotgun (WGS) entry which is preliminary data.</text>
</comment>
<evidence type="ECO:0000313" key="1">
    <source>
        <dbReference type="EMBL" id="TKV80132.1"/>
    </source>
</evidence>
<organism evidence="1 2">
    <name type="scientific">Bradyrhizobium elkanii</name>
    <dbReference type="NCBI Taxonomy" id="29448"/>
    <lineage>
        <taxon>Bacteria</taxon>
        <taxon>Pseudomonadati</taxon>
        <taxon>Pseudomonadota</taxon>
        <taxon>Alphaproteobacteria</taxon>
        <taxon>Hyphomicrobiales</taxon>
        <taxon>Nitrobacteraceae</taxon>
        <taxon>Bradyrhizobium</taxon>
    </lineage>
</organism>
<dbReference type="AlphaFoldDB" id="A0A4U6S2A7"/>
<dbReference type="InterPro" id="IPR029035">
    <property type="entry name" value="DHS-like_NAD/FAD-binding_dom"/>
</dbReference>
<dbReference type="Proteomes" id="UP000305095">
    <property type="component" value="Unassembled WGS sequence"/>
</dbReference>
<accession>A0A4U6S2A7</accession>
<evidence type="ECO:0000313" key="2">
    <source>
        <dbReference type="Proteomes" id="UP000305095"/>
    </source>
</evidence>
<protein>
    <submittedName>
        <fullName evidence="1">Uncharacterized protein</fullName>
    </submittedName>
</protein>
<gene>
    <name evidence="1" type="ORF">FDV58_17950</name>
</gene>
<name>A0A4U6S2A7_BRAEL</name>
<dbReference type="SUPFAM" id="SSF52467">
    <property type="entry name" value="DHS-like NAD/FAD-binding domain"/>
    <property type="match status" value="1"/>
</dbReference>
<reference evidence="1 2" key="1">
    <citation type="submission" date="2019-05" db="EMBL/GenBank/DDBJ databases">
        <title>Draft Genome of Bradyrhizobium elkanii strain SEMIA 938, Used in Commercial Inoculants for Lupinus spp. in Brazil.</title>
        <authorList>
            <person name="Hungria M."/>
            <person name="Delamuta J.R.M."/>
            <person name="Ribeiro R.A."/>
            <person name="Nogueira M.A."/>
        </authorList>
    </citation>
    <scope>NUCLEOTIDE SEQUENCE [LARGE SCALE GENOMIC DNA]</scope>
    <source>
        <strain evidence="1 2">Semia 938</strain>
    </source>
</reference>
<proteinExistence type="predicted"/>